<dbReference type="InterPro" id="IPR036388">
    <property type="entry name" value="WH-like_DNA-bd_sf"/>
</dbReference>
<keyword evidence="1" id="KW-0805">Transcription regulation</keyword>
<dbReference type="Proteomes" id="UP001595721">
    <property type="component" value="Unassembled WGS sequence"/>
</dbReference>
<dbReference type="SUPFAM" id="SSF46785">
    <property type="entry name" value="Winged helix' DNA-binding domain"/>
    <property type="match status" value="1"/>
</dbReference>
<dbReference type="EMBL" id="JBHRXJ010000003">
    <property type="protein sequence ID" value="MFC3527679.1"/>
    <property type="molecule type" value="Genomic_DNA"/>
</dbReference>
<reference evidence="6" key="1">
    <citation type="journal article" date="2019" name="Int. J. Syst. Evol. Microbiol.">
        <title>The Global Catalogue of Microorganisms (GCM) 10K type strain sequencing project: providing services to taxonomists for standard genome sequencing and annotation.</title>
        <authorList>
            <consortium name="The Broad Institute Genomics Platform"/>
            <consortium name="The Broad Institute Genome Sequencing Center for Infectious Disease"/>
            <person name="Wu L."/>
            <person name="Ma J."/>
        </authorList>
    </citation>
    <scope>NUCLEOTIDE SEQUENCE [LARGE SCALE GENOMIC DNA]</scope>
    <source>
        <strain evidence="6">KCTC 42899</strain>
    </source>
</reference>
<dbReference type="InterPro" id="IPR002577">
    <property type="entry name" value="HTH_HxlR"/>
</dbReference>
<dbReference type="Pfam" id="PF01638">
    <property type="entry name" value="HxlR"/>
    <property type="match status" value="1"/>
</dbReference>
<gene>
    <name evidence="5" type="ORF">ACFOMH_05785</name>
</gene>
<keyword evidence="3" id="KW-0804">Transcription</keyword>
<evidence type="ECO:0000313" key="5">
    <source>
        <dbReference type="EMBL" id="MFC3527679.1"/>
    </source>
</evidence>
<protein>
    <submittedName>
        <fullName evidence="5">Winged helix-turn-helix transcriptional regulator</fullName>
    </submittedName>
</protein>
<evidence type="ECO:0000256" key="2">
    <source>
        <dbReference type="ARBA" id="ARBA00023125"/>
    </source>
</evidence>
<accession>A0ABV7QZX9</accession>
<comment type="caution">
    <text evidence="5">The sequence shown here is derived from an EMBL/GenBank/DDBJ whole genome shotgun (WGS) entry which is preliminary data.</text>
</comment>
<dbReference type="PROSITE" id="PS51118">
    <property type="entry name" value="HTH_HXLR"/>
    <property type="match status" value="1"/>
</dbReference>
<feature type="domain" description="HTH hxlR-type" evidence="4">
    <location>
        <begin position="16"/>
        <end position="114"/>
    </location>
</feature>
<evidence type="ECO:0000256" key="3">
    <source>
        <dbReference type="ARBA" id="ARBA00023163"/>
    </source>
</evidence>
<dbReference type="PANTHER" id="PTHR33204:SF29">
    <property type="entry name" value="TRANSCRIPTIONAL REGULATOR"/>
    <property type="match status" value="1"/>
</dbReference>
<evidence type="ECO:0000256" key="1">
    <source>
        <dbReference type="ARBA" id="ARBA00023015"/>
    </source>
</evidence>
<proteinExistence type="predicted"/>
<evidence type="ECO:0000259" key="4">
    <source>
        <dbReference type="PROSITE" id="PS51118"/>
    </source>
</evidence>
<name>A0ABV7QZX9_9RHOB</name>
<dbReference type="RefSeq" id="WP_377743206.1">
    <property type="nucleotide sequence ID" value="NZ_JBHRXJ010000003.1"/>
</dbReference>
<keyword evidence="2" id="KW-0238">DNA-binding</keyword>
<dbReference type="InterPro" id="IPR036390">
    <property type="entry name" value="WH_DNA-bd_sf"/>
</dbReference>
<evidence type="ECO:0000313" key="6">
    <source>
        <dbReference type="Proteomes" id="UP001595721"/>
    </source>
</evidence>
<organism evidence="5 6">
    <name type="scientific">Paracoccus mangrovi</name>
    <dbReference type="NCBI Taxonomy" id="1715645"/>
    <lineage>
        <taxon>Bacteria</taxon>
        <taxon>Pseudomonadati</taxon>
        <taxon>Pseudomonadota</taxon>
        <taxon>Alphaproteobacteria</taxon>
        <taxon>Rhodobacterales</taxon>
        <taxon>Paracoccaceae</taxon>
        <taxon>Paracoccus</taxon>
    </lineage>
</organism>
<sequence>MDQNRVDTPPMDLDQCPVAATLQVIGGKWVPLILFQLKDGPRRFNALRRLIPGITQRMLTLQLRGLEQDGVVARKVFETVPPHVEYSLTPSGQTLAPIIEAMEVWGTERLAAKHCDRESEGGAMA</sequence>
<dbReference type="PANTHER" id="PTHR33204">
    <property type="entry name" value="TRANSCRIPTIONAL REGULATOR, MARR FAMILY"/>
    <property type="match status" value="1"/>
</dbReference>
<keyword evidence="6" id="KW-1185">Reference proteome</keyword>
<dbReference type="Gene3D" id="1.10.10.10">
    <property type="entry name" value="Winged helix-like DNA-binding domain superfamily/Winged helix DNA-binding domain"/>
    <property type="match status" value="1"/>
</dbReference>